<dbReference type="PANTHER" id="PTHR23167">
    <property type="entry name" value="CALPONIN HOMOLOGY DOMAIN-CONTAINING PROTEIN DDB_G0272472-RELATED"/>
    <property type="match status" value="1"/>
</dbReference>
<feature type="compositionally biased region" description="Basic and acidic residues" evidence="2">
    <location>
        <begin position="102"/>
        <end position="119"/>
    </location>
</feature>
<dbReference type="Pfam" id="PF12130">
    <property type="entry name" value="bMERB_dom"/>
    <property type="match status" value="1"/>
</dbReference>
<feature type="domain" description="BMERB" evidence="3">
    <location>
        <begin position="637"/>
        <end position="792"/>
    </location>
</feature>
<feature type="region of interest" description="Disordered" evidence="2">
    <location>
        <begin position="59"/>
        <end position="181"/>
    </location>
</feature>
<dbReference type="AlphaFoldDB" id="A0AAN9T949"/>
<feature type="compositionally biased region" description="Polar residues" evidence="2">
    <location>
        <begin position="463"/>
        <end position="474"/>
    </location>
</feature>
<feature type="region of interest" description="Disordered" evidence="2">
    <location>
        <begin position="279"/>
        <end position="313"/>
    </location>
</feature>
<protein>
    <recommendedName>
        <fullName evidence="3">BMERB domain-containing protein</fullName>
    </recommendedName>
</protein>
<evidence type="ECO:0000256" key="1">
    <source>
        <dbReference type="SAM" id="Coils"/>
    </source>
</evidence>
<feature type="compositionally biased region" description="Polar residues" evidence="2">
    <location>
        <begin position="233"/>
        <end position="243"/>
    </location>
</feature>
<reference evidence="4 5" key="1">
    <citation type="submission" date="2024-03" db="EMBL/GenBank/DDBJ databases">
        <title>Adaptation during the transition from Ophiocordyceps entomopathogen to insect associate is accompanied by gene loss and intensified selection.</title>
        <authorList>
            <person name="Ward C.M."/>
            <person name="Onetto C.A."/>
            <person name="Borneman A.R."/>
        </authorList>
    </citation>
    <scope>NUCLEOTIDE SEQUENCE [LARGE SCALE GENOMIC DNA]</scope>
    <source>
        <strain evidence="4">AWRI1</strain>
        <tissue evidence="4">Single Adult Female</tissue>
    </source>
</reference>
<comment type="caution">
    <text evidence="4">The sequence shown here is derived from an EMBL/GenBank/DDBJ whole genome shotgun (WGS) entry which is preliminary data.</text>
</comment>
<dbReference type="EMBL" id="JBBCAQ010000034">
    <property type="protein sequence ID" value="KAK7579698.1"/>
    <property type="molecule type" value="Genomic_DNA"/>
</dbReference>
<dbReference type="SMART" id="SM01203">
    <property type="entry name" value="DUF3585"/>
    <property type="match status" value="1"/>
</dbReference>
<feature type="compositionally biased region" description="Basic and acidic residues" evidence="2">
    <location>
        <begin position="429"/>
        <end position="447"/>
    </location>
</feature>
<name>A0AAN9T949_9HEMI</name>
<evidence type="ECO:0000313" key="4">
    <source>
        <dbReference type="EMBL" id="KAK7579698.1"/>
    </source>
</evidence>
<feature type="compositionally biased region" description="Low complexity" evidence="2">
    <location>
        <begin position="79"/>
        <end position="90"/>
    </location>
</feature>
<feature type="compositionally biased region" description="Basic and acidic residues" evidence="2">
    <location>
        <begin position="581"/>
        <end position="591"/>
    </location>
</feature>
<dbReference type="PROSITE" id="PS51848">
    <property type="entry name" value="BMERB"/>
    <property type="match status" value="1"/>
</dbReference>
<dbReference type="InterPro" id="IPR022735">
    <property type="entry name" value="bMERB_dom"/>
</dbReference>
<gene>
    <name evidence="4" type="ORF">V9T40_000327</name>
</gene>
<dbReference type="InterPro" id="IPR050540">
    <property type="entry name" value="F-actin_Monoox_Mical"/>
</dbReference>
<accession>A0AAN9T949</accession>
<feature type="region of interest" description="Disordered" evidence="2">
    <location>
        <begin position="227"/>
        <end position="250"/>
    </location>
</feature>
<evidence type="ECO:0000259" key="3">
    <source>
        <dbReference type="PROSITE" id="PS51848"/>
    </source>
</evidence>
<organism evidence="4 5">
    <name type="scientific">Parthenolecanium corni</name>
    <dbReference type="NCBI Taxonomy" id="536013"/>
    <lineage>
        <taxon>Eukaryota</taxon>
        <taxon>Metazoa</taxon>
        <taxon>Ecdysozoa</taxon>
        <taxon>Arthropoda</taxon>
        <taxon>Hexapoda</taxon>
        <taxon>Insecta</taxon>
        <taxon>Pterygota</taxon>
        <taxon>Neoptera</taxon>
        <taxon>Paraneoptera</taxon>
        <taxon>Hemiptera</taxon>
        <taxon>Sternorrhyncha</taxon>
        <taxon>Coccoidea</taxon>
        <taxon>Coccidae</taxon>
        <taxon>Parthenolecanium</taxon>
    </lineage>
</organism>
<feature type="compositionally biased region" description="Polar residues" evidence="2">
    <location>
        <begin position="342"/>
        <end position="369"/>
    </location>
</feature>
<keyword evidence="5" id="KW-1185">Reference proteome</keyword>
<sequence length="809" mass="87641">MDERSSSDDVSAVRGSLVDSRRLLFEKIVTEQANRPEAADEAAAVIRQNGRLPRSVRASKVNSFRDELVPSNRVDVCQSSSSSSSSTNSSAKATVVRRRSHNDKDFAVDHQRGAADERTSPVPSPADARHSPPSLPTLPPSQTVLPSAAASETSPPCGETFPQVPRNECHSPEGHLSSCSNASPEATVLCQSSADASSPNYSKRISYHHAVLNGAKLKLAKTFSPPEAVPETACSNGSASNGESGIDDSVDLSRAASPRLRKCESGSLAAVDATSKISSPVEDLSASINSRRRSSSSSSCGTCEPTVAVSANDEPASIDAADELAQTAGSGDAVPSADSDKLTSSADPEQTTCSALTNSSVPSAASNESEPPVVANKLTKPAISSKPVPPVVKNKPIHSPTPVTTAAVVTVDYPDELNPFGDDDEDIDDSRNPLETSRVDVGLEHDSTNPFGSDSDEDDVNESKSTAASTNPFWSGSEEDDDEEAENHSQDSSVRTPVPLPRTVKKPIASTSPQPSPRPRPRVTTGYSSNEISPASSCRKLSTDSAELSFHRSSNSINSTPRKKKPAPPPPPLQTNANRSVTKDEQIKNSNHEQMKIIDAAKISLNDSNVSANDLKDGVNKKVVGQWKNKKRPAPARPAPLRRPVKEMPLEDIKVELDDIEIRYQELERQTTQLEEKIRVKTELESAESSAVEEMVVQLFELVNEKNELFRRRSELVNMRKMHSLEVEQADIEYQIRCLMLRPESNKTDTDKASEEVLLKRLVEVVEKRNEIIDLMDKDRLRETVEDQSVTTQLGIFTKNSKFIHRISL</sequence>
<evidence type="ECO:0000313" key="5">
    <source>
        <dbReference type="Proteomes" id="UP001367676"/>
    </source>
</evidence>
<feature type="compositionally biased region" description="Polar residues" evidence="2">
    <location>
        <begin position="526"/>
        <end position="560"/>
    </location>
</feature>
<proteinExistence type="predicted"/>
<feature type="coiled-coil region" evidence="1">
    <location>
        <begin position="650"/>
        <end position="687"/>
    </location>
</feature>
<dbReference type="Proteomes" id="UP001367676">
    <property type="component" value="Unassembled WGS sequence"/>
</dbReference>
<evidence type="ECO:0000256" key="2">
    <source>
        <dbReference type="SAM" id="MobiDB-lite"/>
    </source>
</evidence>
<dbReference type="PANTHER" id="PTHR23167:SF84">
    <property type="entry name" value="ALPHA ACTININ 3-RELATED"/>
    <property type="match status" value="1"/>
</dbReference>
<keyword evidence="1" id="KW-0175">Coiled coil</keyword>
<feature type="region of interest" description="Disordered" evidence="2">
    <location>
        <begin position="325"/>
        <end position="591"/>
    </location>
</feature>
<feature type="compositionally biased region" description="Low complexity" evidence="2">
    <location>
        <begin position="400"/>
        <end position="411"/>
    </location>
</feature>